<protein>
    <recommendedName>
        <fullName evidence="3">Lipoprotein</fullName>
    </recommendedName>
</protein>
<sequence length="152" mass="15701">MTLKVAFPVLVSAVLVGCGIPIPNGVNLDIPGPYAASVRGLQGQDEYEMVISTQGLSASATFRHRLSGQQFTLTGQRSSEGATPVQLNLTGYAGSGGACPGGATDYFTSSFTFYASKPGKAYGNLWRESCDAASGEFRINPAGAGVLELTKG</sequence>
<evidence type="ECO:0008006" key="3">
    <source>
        <dbReference type="Google" id="ProtNLM"/>
    </source>
</evidence>
<dbReference type="EMBL" id="QYUJ01000014">
    <property type="protein sequence ID" value="RJF71932.1"/>
    <property type="molecule type" value="Genomic_DNA"/>
</dbReference>
<comment type="caution">
    <text evidence="1">The sequence shown here is derived from an EMBL/GenBank/DDBJ whole genome shotgun (WGS) entry which is preliminary data.</text>
</comment>
<gene>
    <name evidence="1" type="ORF">D3875_10520</name>
</gene>
<evidence type="ECO:0000313" key="2">
    <source>
        <dbReference type="Proteomes" id="UP000286287"/>
    </source>
</evidence>
<evidence type="ECO:0000313" key="1">
    <source>
        <dbReference type="EMBL" id="RJF71932.1"/>
    </source>
</evidence>
<dbReference type="RefSeq" id="WP_119763573.1">
    <property type="nucleotide sequence ID" value="NZ_QYUJ01000014.1"/>
</dbReference>
<dbReference type="Proteomes" id="UP000286287">
    <property type="component" value="Unassembled WGS sequence"/>
</dbReference>
<name>A0A418V768_9DEIO</name>
<keyword evidence="2" id="KW-1185">Reference proteome</keyword>
<accession>A0A418V768</accession>
<dbReference type="PROSITE" id="PS51257">
    <property type="entry name" value="PROKAR_LIPOPROTEIN"/>
    <property type="match status" value="1"/>
</dbReference>
<proteinExistence type="predicted"/>
<dbReference type="AlphaFoldDB" id="A0A418V768"/>
<organism evidence="1 2">
    <name type="scientific">Deinococcus cavernae</name>
    <dbReference type="NCBI Taxonomy" id="2320857"/>
    <lineage>
        <taxon>Bacteria</taxon>
        <taxon>Thermotogati</taxon>
        <taxon>Deinococcota</taxon>
        <taxon>Deinococci</taxon>
        <taxon>Deinococcales</taxon>
        <taxon>Deinococcaceae</taxon>
        <taxon>Deinococcus</taxon>
    </lineage>
</organism>
<reference evidence="1 2" key="1">
    <citation type="submission" date="2018-09" db="EMBL/GenBank/DDBJ databases">
        <authorList>
            <person name="Zhu H."/>
        </authorList>
    </citation>
    <scope>NUCLEOTIDE SEQUENCE [LARGE SCALE GENOMIC DNA]</scope>
    <source>
        <strain evidence="1 2">K2S05-167</strain>
    </source>
</reference>